<keyword evidence="1" id="KW-0812">Transmembrane</keyword>
<dbReference type="EMBL" id="LR593886">
    <property type="protein sequence ID" value="VTS02816.1"/>
    <property type="molecule type" value="Genomic_DNA"/>
</dbReference>
<reference evidence="3 4" key="1">
    <citation type="submission" date="2019-05" db="EMBL/GenBank/DDBJ databases">
        <authorList>
            <consortium name="Science for Life Laboratories"/>
        </authorList>
    </citation>
    <scope>NUCLEOTIDE SEQUENCE [LARGE SCALE GENOMIC DNA]</scope>
    <source>
        <strain evidence="3">Soil9</strain>
    </source>
</reference>
<feature type="transmembrane region" description="Helical" evidence="1">
    <location>
        <begin position="94"/>
        <end position="115"/>
    </location>
</feature>
<protein>
    <recommendedName>
        <fullName evidence="2">Peptidase M56 domain-containing protein</fullName>
    </recommendedName>
</protein>
<accession>A0A6P2DLY6</accession>
<keyword evidence="1" id="KW-1133">Transmembrane helix</keyword>
<dbReference type="Pfam" id="PF05569">
    <property type="entry name" value="Peptidase_M56"/>
    <property type="match status" value="1"/>
</dbReference>
<keyword evidence="4" id="KW-1185">Reference proteome</keyword>
<feature type="domain" description="Peptidase M56" evidence="2">
    <location>
        <begin position="89"/>
        <end position="283"/>
    </location>
</feature>
<feature type="transmembrane region" description="Helical" evidence="1">
    <location>
        <begin position="42"/>
        <end position="74"/>
    </location>
</feature>
<sequence length="339" mass="36448">MEALAWLGSWGGQVAGQTLVCLVLGGWLSVRLERTPARAHTVVVLALGTALVTPFASAVVGALGYGAFVAPSAATVYRLPDDDRHTFLSGEWRVWLWACWAAGSAALLGHLGVSYTRGRYLVARSECVTDPQLLGALAAAQQSLGLRACPQLRASSEVPCPVIWIWGREPVVIIPDNVGVPGGLDWEAVFVHELAHLRRRDHLTRLFADVVAACLFWNPAVWWVRGQMNRVSEFACDDWVIRSGKSPVDFAHALLCVRQVALGAPAPPALALISRRNTLKDRVLRLLRVSEPPPQCGSRWTAVATLVAVGVVLALAVAQASPRPTNTDALAAPIIHTPD</sequence>
<feature type="transmembrane region" description="Helical" evidence="1">
    <location>
        <begin position="12"/>
        <end position="30"/>
    </location>
</feature>
<dbReference type="InterPro" id="IPR008756">
    <property type="entry name" value="Peptidase_M56"/>
</dbReference>
<dbReference type="KEGG" id="gms:SOIL9_73900"/>
<dbReference type="Proteomes" id="UP000464178">
    <property type="component" value="Chromosome"/>
</dbReference>
<gene>
    <name evidence="3" type="ORF">SOIL9_73900</name>
</gene>
<evidence type="ECO:0000256" key="1">
    <source>
        <dbReference type="SAM" id="Phobius"/>
    </source>
</evidence>
<dbReference type="CDD" id="cd07341">
    <property type="entry name" value="M56_BlaR1_MecR1_like"/>
    <property type="match status" value="1"/>
</dbReference>
<evidence type="ECO:0000313" key="3">
    <source>
        <dbReference type="EMBL" id="VTS02816.1"/>
    </source>
</evidence>
<organism evidence="3 4">
    <name type="scientific">Gemmata massiliana</name>
    <dbReference type="NCBI Taxonomy" id="1210884"/>
    <lineage>
        <taxon>Bacteria</taxon>
        <taxon>Pseudomonadati</taxon>
        <taxon>Planctomycetota</taxon>
        <taxon>Planctomycetia</taxon>
        <taxon>Gemmatales</taxon>
        <taxon>Gemmataceae</taxon>
        <taxon>Gemmata</taxon>
    </lineage>
</organism>
<name>A0A6P2DLY6_9BACT</name>
<dbReference type="AlphaFoldDB" id="A0A6P2DLY6"/>
<dbReference type="RefSeq" id="WP_162672848.1">
    <property type="nucleotide sequence ID" value="NZ_LR593886.1"/>
</dbReference>
<evidence type="ECO:0000259" key="2">
    <source>
        <dbReference type="Pfam" id="PF05569"/>
    </source>
</evidence>
<keyword evidence="1" id="KW-0472">Membrane</keyword>
<feature type="transmembrane region" description="Helical" evidence="1">
    <location>
        <begin position="300"/>
        <end position="318"/>
    </location>
</feature>
<dbReference type="InterPro" id="IPR052173">
    <property type="entry name" value="Beta-lactam_resp_regulator"/>
</dbReference>
<dbReference type="PANTHER" id="PTHR34978:SF3">
    <property type="entry name" value="SLR0241 PROTEIN"/>
    <property type="match status" value="1"/>
</dbReference>
<proteinExistence type="predicted"/>
<dbReference type="PANTHER" id="PTHR34978">
    <property type="entry name" value="POSSIBLE SENSOR-TRANSDUCER PROTEIN BLAR"/>
    <property type="match status" value="1"/>
</dbReference>
<evidence type="ECO:0000313" key="4">
    <source>
        <dbReference type="Proteomes" id="UP000464178"/>
    </source>
</evidence>